<reference evidence="1" key="1">
    <citation type="submission" date="2021-01" db="EMBL/GenBank/DDBJ databases">
        <authorList>
            <person name="Corre E."/>
            <person name="Pelletier E."/>
            <person name="Niang G."/>
            <person name="Scheremetjew M."/>
            <person name="Finn R."/>
            <person name="Kale V."/>
            <person name="Holt S."/>
            <person name="Cochrane G."/>
            <person name="Meng A."/>
            <person name="Brown T."/>
            <person name="Cohen L."/>
        </authorList>
    </citation>
    <scope>NUCLEOTIDE SEQUENCE</scope>
    <source>
        <strain evidence="1">CCMP3328</strain>
    </source>
</reference>
<dbReference type="EMBL" id="HBEF01019750">
    <property type="protein sequence ID" value="CAD8340055.1"/>
    <property type="molecule type" value="Transcribed_RNA"/>
</dbReference>
<proteinExistence type="predicted"/>
<name>A0A7R9ZPV8_9STRA</name>
<sequence length="192" mass="22098">MHRFRHRRLKVEVWCFVHPHCPRNSVSASLSQAIQIEWASYTVPLLTQRVLRSKETMASQYKGVLWGVMPLRAWCVHVEAAYRIVSCRDAAQRKQRGALEKCLMSGTVVWHVASTQLVVSLFHFLCLVLRIIPNSNNRNDECEDECTECSERAFLRMIDFLDTADEEWLCRQHHTDPECEEGSDDGVAHAAS</sequence>
<organism evidence="1">
    <name type="scientific">Craspedostauros australis</name>
    <dbReference type="NCBI Taxonomy" id="1486917"/>
    <lineage>
        <taxon>Eukaryota</taxon>
        <taxon>Sar</taxon>
        <taxon>Stramenopiles</taxon>
        <taxon>Ochrophyta</taxon>
        <taxon>Bacillariophyta</taxon>
        <taxon>Bacillariophyceae</taxon>
        <taxon>Bacillariophycidae</taxon>
        <taxon>Naviculales</taxon>
        <taxon>Naviculaceae</taxon>
        <taxon>Craspedostauros</taxon>
    </lineage>
</organism>
<dbReference type="AlphaFoldDB" id="A0A7R9ZPV8"/>
<evidence type="ECO:0000313" key="1">
    <source>
        <dbReference type="EMBL" id="CAD8340055.1"/>
    </source>
</evidence>
<gene>
    <name evidence="1" type="ORF">CAUS1442_LOCUS12188</name>
</gene>
<protein>
    <submittedName>
        <fullName evidence="1">Uncharacterized protein</fullName>
    </submittedName>
</protein>
<accession>A0A7R9ZPV8</accession>